<keyword evidence="4" id="KW-1185">Reference proteome</keyword>
<feature type="transmembrane region" description="Helical" evidence="1">
    <location>
        <begin position="111"/>
        <end position="133"/>
    </location>
</feature>
<keyword evidence="2" id="KW-0732">Signal</keyword>
<keyword evidence="1" id="KW-1133">Transmembrane helix</keyword>
<dbReference type="Proteomes" id="UP000678317">
    <property type="component" value="Unassembled WGS sequence"/>
</dbReference>
<keyword evidence="1" id="KW-0472">Membrane</keyword>
<dbReference type="InterPro" id="IPR045770">
    <property type="entry name" value="DUF6223"/>
</dbReference>
<evidence type="ECO:0000313" key="4">
    <source>
        <dbReference type="Proteomes" id="UP000678317"/>
    </source>
</evidence>
<feature type="chain" id="PRO_5045366225" evidence="2">
    <location>
        <begin position="29"/>
        <end position="147"/>
    </location>
</feature>
<evidence type="ECO:0000313" key="3">
    <source>
        <dbReference type="EMBL" id="MBO3085445.1"/>
    </source>
</evidence>
<dbReference type="EMBL" id="JAGFBM010000006">
    <property type="protein sequence ID" value="MBO3085445.1"/>
    <property type="molecule type" value="Genomic_DNA"/>
</dbReference>
<organism evidence="3 4">
    <name type="scientific">Cellulomonas fengjieae</name>
    <dbReference type="NCBI Taxonomy" id="2819978"/>
    <lineage>
        <taxon>Bacteria</taxon>
        <taxon>Bacillati</taxon>
        <taxon>Actinomycetota</taxon>
        <taxon>Actinomycetes</taxon>
        <taxon>Micrococcales</taxon>
        <taxon>Cellulomonadaceae</taxon>
        <taxon>Cellulomonas</taxon>
    </lineage>
</organism>
<evidence type="ECO:0000256" key="2">
    <source>
        <dbReference type="SAM" id="SignalP"/>
    </source>
</evidence>
<comment type="caution">
    <text evidence="3">The sequence shown here is derived from an EMBL/GenBank/DDBJ whole genome shotgun (WGS) entry which is preliminary data.</text>
</comment>
<name>A0ABS3SKD9_9CELL</name>
<gene>
    <name evidence="3" type="ORF">J4035_12425</name>
</gene>
<evidence type="ECO:0000256" key="1">
    <source>
        <dbReference type="SAM" id="Phobius"/>
    </source>
</evidence>
<accession>A0ABS3SKD9</accession>
<reference evidence="3 4" key="1">
    <citation type="submission" date="2021-03" db="EMBL/GenBank/DDBJ databases">
        <title>novel species in genus Cellulomonas.</title>
        <authorList>
            <person name="Zhang G."/>
        </authorList>
    </citation>
    <scope>NUCLEOTIDE SEQUENCE [LARGE SCALE GENOMIC DNA]</scope>
    <source>
        <strain evidence="4">zg-ZUI188</strain>
    </source>
</reference>
<feature type="transmembrane region" description="Helical" evidence="1">
    <location>
        <begin position="51"/>
        <end position="71"/>
    </location>
</feature>
<keyword evidence="1" id="KW-0812">Transmembrane</keyword>
<feature type="signal peptide" evidence="2">
    <location>
        <begin position="1"/>
        <end position="28"/>
    </location>
</feature>
<sequence length="147" mass="14063">MRTPGALTSVRRALAAAGAVLVVTCALAAPAAAHAHVQAARDTSGLTSGRVGPTAVAVLALAGAVFGALALRRRAGRSAAVAAVALGLLGVVSGAVFAATADGGLGTGNGLGGAVVAVVLGALAVVLGGFVLARSRRARPRVRDLQS</sequence>
<feature type="transmembrane region" description="Helical" evidence="1">
    <location>
        <begin position="78"/>
        <end position="99"/>
    </location>
</feature>
<protein>
    <submittedName>
        <fullName evidence="3">Uncharacterized protein</fullName>
    </submittedName>
</protein>
<dbReference type="Pfam" id="PF19733">
    <property type="entry name" value="DUF6223"/>
    <property type="match status" value="1"/>
</dbReference>
<dbReference type="RefSeq" id="WP_208289825.1">
    <property type="nucleotide sequence ID" value="NZ_CP074404.1"/>
</dbReference>
<proteinExistence type="predicted"/>